<evidence type="ECO:0000256" key="1">
    <source>
        <dbReference type="SAM" id="MobiDB-lite"/>
    </source>
</evidence>
<accession>A0A821JG65</accession>
<sequence length="49" mass="5491">FQTRQTNGSSSKRPRDSSSFETDLTIDKPQWRPKSTPPAASAPTKKSKR</sequence>
<dbReference type="EMBL" id="CAJOBP010036609">
    <property type="protein sequence ID" value="CAF4719061.1"/>
    <property type="molecule type" value="Genomic_DNA"/>
</dbReference>
<dbReference type="AlphaFoldDB" id="A0A821JG65"/>
<feature type="region of interest" description="Disordered" evidence="1">
    <location>
        <begin position="1"/>
        <end position="49"/>
    </location>
</feature>
<evidence type="ECO:0000313" key="2">
    <source>
        <dbReference type="EMBL" id="CAF4719061.1"/>
    </source>
</evidence>
<comment type="caution">
    <text evidence="2">The sequence shown here is derived from an EMBL/GenBank/DDBJ whole genome shotgun (WGS) entry which is preliminary data.</text>
</comment>
<reference evidence="2" key="1">
    <citation type="submission" date="2021-02" db="EMBL/GenBank/DDBJ databases">
        <authorList>
            <person name="Nowell W R."/>
        </authorList>
    </citation>
    <scope>NUCLEOTIDE SEQUENCE</scope>
</reference>
<keyword evidence="3" id="KW-1185">Reference proteome</keyword>
<evidence type="ECO:0000313" key="3">
    <source>
        <dbReference type="Proteomes" id="UP000663873"/>
    </source>
</evidence>
<organism evidence="2 3">
    <name type="scientific">Rotaria socialis</name>
    <dbReference type="NCBI Taxonomy" id="392032"/>
    <lineage>
        <taxon>Eukaryota</taxon>
        <taxon>Metazoa</taxon>
        <taxon>Spiralia</taxon>
        <taxon>Gnathifera</taxon>
        <taxon>Rotifera</taxon>
        <taxon>Eurotatoria</taxon>
        <taxon>Bdelloidea</taxon>
        <taxon>Philodinida</taxon>
        <taxon>Philodinidae</taxon>
        <taxon>Rotaria</taxon>
    </lineage>
</organism>
<proteinExistence type="predicted"/>
<gene>
    <name evidence="2" type="ORF">UJA718_LOCUS37152</name>
</gene>
<feature type="non-terminal residue" evidence="2">
    <location>
        <position position="1"/>
    </location>
</feature>
<feature type="compositionally biased region" description="Low complexity" evidence="1">
    <location>
        <begin position="33"/>
        <end position="49"/>
    </location>
</feature>
<dbReference type="Proteomes" id="UP000663873">
    <property type="component" value="Unassembled WGS sequence"/>
</dbReference>
<protein>
    <submittedName>
        <fullName evidence="2">Uncharacterized protein</fullName>
    </submittedName>
</protein>
<name>A0A821JG65_9BILA</name>